<dbReference type="InterPro" id="IPR019079">
    <property type="entry name" value="Capsule_synth_CapA"/>
</dbReference>
<dbReference type="Gene3D" id="3.60.21.10">
    <property type="match status" value="1"/>
</dbReference>
<dbReference type="SUPFAM" id="SSF56300">
    <property type="entry name" value="Metallo-dependent phosphatases"/>
    <property type="match status" value="1"/>
</dbReference>
<dbReference type="EMBL" id="CP120682">
    <property type="protein sequence ID" value="WKN34691.1"/>
    <property type="molecule type" value="Genomic_DNA"/>
</dbReference>
<comment type="similarity">
    <text evidence="1">Belongs to the CapA family.</text>
</comment>
<dbReference type="InterPro" id="IPR052169">
    <property type="entry name" value="CW_Biosynth-Accessory"/>
</dbReference>
<name>A0AA49JCF9_9BACT</name>
<evidence type="ECO:0000256" key="1">
    <source>
        <dbReference type="ARBA" id="ARBA00005662"/>
    </source>
</evidence>
<dbReference type="InterPro" id="IPR029052">
    <property type="entry name" value="Metallo-depent_PP-like"/>
</dbReference>
<reference evidence="3" key="2">
    <citation type="journal article" date="2024" name="Antonie Van Leeuwenhoek">
        <title>Roseihalotalea indica gen. nov., sp. nov., a halophilic Bacteroidetes from mesopelagic Southwest Indian Ocean with higher carbohydrate metabolic potential.</title>
        <authorList>
            <person name="Chen B."/>
            <person name="Zhang M."/>
            <person name="Lin D."/>
            <person name="Ye J."/>
            <person name="Tang K."/>
        </authorList>
    </citation>
    <scope>NUCLEOTIDE SEQUENCE</scope>
    <source>
        <strain evidence="3">TK19036</strain>
    </source>
</reference>
<dbReference type="PANTHER" id="PTHR33393">
    <property type="entry name" value="POLYGLUTAMINE SYNTHESIS ACCESSORY PROTEIN RV0574C-RELATED"/>
    <property type="match status" value="1"/>
</dbReference>
<dbReference type="AlphaFoldDB" id="A0AA49JCF9"/>
<organism evidence="3">
    <name type="scientific">Roseihalotalea indica</name>
    <dbReference type="NCBI Taxonomy" id="2867963"/>
    <lineage>
        <taxon>Bacteria</taxon>
        <taxon>Pseudomonadati</taxon>
        <taxon>Bacteroidota</taxon>
        <taxon>Cytophagia</taxon>
        <taxon>Cytophagales</taxon>
        <taxon>Catalimonadaceae</taxon>
        <taxon>Roseihalotalea</taxon>
    </lineage>
</organism>
<reference evidence="3" key="1">
    <citation type="journal article" date="2023" name="Comput. Struct. Biotechnol. J.">
        <title>Discovery of a novel marine Bacteroidetes with a rich repertoire of carbohydrate-active enzymes.</title>
        <authorList>
            <person name="Chen B."/>
            <person name="Liu G."/>
            <person name="Chen Q."/>
            <person name="Wang H."/>
            <person name="Liu L."/>
            <person name="Tang K."/>
        </authorList>
    </citation>
    <scope>NUCLEOTIDE SEQUENCE</scope>
    <source>
        <strain evidence="3">TK19036</strain>
    </source>
</reference>
<evidence type="ECO:0000259" key="2">
    <source>
        <dbReference type="SMART" id="SM00854"/>
    </source>
</evidence>
<dbReference type="Pfam" id="PF09587">
    <property type="entry name" value="PGA_cap"/>
    <property type="match status" value="1"/>
</dbReference>
<proteinExistence type="inferred from homology"/>
<dbReference type="PANTHER" id="PTHR33393:SF13">
    <property type="entry name" value="PGA BIOSYNTHESIS PROTEIN CAPA"/>
    <property type="match status" value="1"/>
</dbReference>
<evidence type="ECO:0000313" key="3">
    <source>
        <dbReference type="EMBL" id="WKN34691.1"/>
    </source>
</evidence>
<gene>
    <name evidence="3" type="ORF">K4G66_20160</name>
</gene>
<protein>
    <submittedName>
        <fullName evidence="3">CapA family protein</fullName>
    </submittedName>
</protein>
<accession>A0AA49JCF9</accession>
<dbReference type="SMART" id="SM00854">
    <property type="entry name" value="PGA_cap"/>
    <property type="match status" value="1"/>
</dbReference>
<feature type="domain" description="Capsule synthesis protein CapA" evidence="2">
    <location>
        <begin position="2"/>
        <end position="227"/>
    </location>
</feature>
<sequence length="352" mass="40129">MSLVFVGDIAYPYDGAIDINQLKGYFNNSTLIGNLEGPIIDTPTIEKAVKPHNYNLYSTNEVISLLNEVGVASVSVANNHFCDFETEHNKTLTSLQNSQIDYFGITDKRWSTIKVSGVDCAFYGTYTFITGGNKGKHCPLNEFHSERAIQEIASFKRAHPDTFITVFIHWGYELAAYPQPADREWARKIIDLGADAVVGHHPHVVQGVEYYKDGIIAYSLGNFVLPQVNYLDKKLKYSSPKVLEELALEISPDKKGKAKLHFFRYDLAANRVDAENLNQEQINSRVAELTPFQGLSDKEYQAWFKRHQQKSRYPTYSSYNDKTNVRVNNSYIKLLKLVRKILINTNIRNPYQ</sequence>